<reference evidence="12 15" key="2">
    <citation type="submission" date="2018-03" db="EMBL/GenBank/DDBJ databases">
        <title>The uncultured portion of the human microbiome is neutrally assembled.</title>
        <authorList>
            <person name="Jeraldo P."/>
            <person name="Boardman L."/>
            <person name="White B.A."/>
            <person name="Nelson H."/>
            <person name="Goldenfeld N."/>
            <person name="Chia N."/>
        </authorList>
    </citation>
    <scope>NUCLEOTIDE SEQUENCE [LARGE SCALE GENOMIC DNA]</scope>
    <source>
        <strain evidence="12">CIM:MAG 903</strain>
    </source>
</reference>
<evidence type="ECO:0000313" key="14">
    <source>
        <dbReference type="Proteomes" id="UP000182135"/>
    </source>
</evidence>
<dbReference type="GO" id="GO:0009002">
    <property type="term" value="F:serine-type D-Ala-D-Ala carboxypeptidase activity"/>
    <property type="evidence" value="ECO:0007669"/>
    <property type="project" value="InterPro"/>
</dbReference>
<proteinExistence type="inferred from homology"/>
<evidence type="ECO:0000256" key="10">
    <source>
        <dbReference type="SAM" id="SignalP"/>
    </source>
</evidence>
<dbReference type="Proteomes" id="UP000246114">
    <property type="component" value="Unassembled WGS sequence"/>
</dbReference>
<evidence type="ECO:0000256" key="1">
    <source>
        <dbReference type="ARBA" id="ARBA00007164"/>
    </source>
</evidence>
<accession>A0A1I2J8E0</accession>
<feature type="binding site" evidence="8">
    <location>
        <position position="225"/>
    </location>
    <ligand>
        <name>substrate</name>
    </ligand>
</feature>
<keyword evidence="3" id="KW-0378">Hydrolase</keyword>
<organism evidence="13 14">
    <name type="scientific">Clostridium cadaveris</name>
    <dbReference type="NCBI Taxonomy" id="1529"/>
    <lineage>
        <taxon>Bacteria</taxon>
        <taxon>Bacillati</taxon>
        <taxon>Bacillota</taxon>
        <taxon>Clostridia</taxon>
        <taxon>Eubacteriales</taxon>
        <taxon>Clostridiaceae</taxon>
        <taxon>Clostridium</taxon>
    </lineage>
</organism>
<evidence type="ECO:0000256" key="3">
    <source>
        <dbReference type="ARBA" id="ARBA00022801"/>
    </source>
</evidence>
<name>A0A1I2J8E0_9CLOT</name>
<keyword evidence="13" id="KW-0645">Protease</keyword>
<dbReference type="GO" id="GO:0006508">
    <property type="term" value="P:proteolysis"/>
    <property type="evidence" value="ECO:0007669"/>
    <property type="project" value="InterPro"/>
</dbReference>
<evidence type="ECO:0000313" key="13">
    <source>
        <dbReference type="EMBL" id="SFF50318.1"/>
    </source>
</evidence>
<dbReference type="PRINTS" id="PR00725">
    <property type="entry name" value="DADACBPTASE1"/>
</dbReference>
<feature type="domain" description="Peptidase S11 D-alanyl-D-alanine carboxypeptidase A N-terminal" evidence="11">
    <location>
        <begin position="30"/>
        <end position="254"/>
    </location>
</feature>
<keyword evidence="13" id="KW-0121">Carboxypeptidase</keyword>
<dbReference type="Gene3D" id="3.40.710.10">
    <property type="entry name" value="DD-peptidase/beta-lactamase superfamily"/>
    <property type="match status" value="1"/>
</dbReference>
<keyword evidence="4" id="KW-0133">Cell shape</keyword>
<evidence type="ECO:0000256" key="7">
    <source>
        <dbReference type="PIRSR" id="PIRSR618044-1"/>
    </source>
</evidence>
<dbReference type="InterPro" id="IPR001967">
    <property type="entry name" value="Peptidase_S11_N"/>
</dbReference>
<feature type="signal peptide" evidence="10">
    <location>
        <begin position="1"/>
        <end position="21"/>
    </location>
</feature>
<dbReference type="GO" id="GO:0071555">
    <property type="term" value="P:cell wall organization"/>
    <property type="evidence" value="ECO:0007669"/>
    <property type="project" value="UniProtKB-KW"/>
</dbReference>
<evidence type="ECO:0000313" key="12">
    <source>
        <dbReference type="EMBL" id="PWL53583.1"/>
    </source>
</evidence>
<dbReference type="EMBL" id="QAMZ01000036">
    <property type="protein sequence ID" value="PWL53583.1"/>
    <property type="molecule type" value="Genomic_DNA"/>
</dbReference>
<keyword evidence="14" id="KW-1185">Reference proteome</keyword>
<dbReference type="InterPro" id="IPR012338">
    <property type="entry name" value="Beta-lactam/transpept-like"/>
</dbReference>
<feature type="active site" evidence="7">
    <location>
        <position position="120"/>
    </location>
</feature>
<dbReference type="RefSeq" id="WP_027638061.1">
    <property type="nucleotide sequence ID" value="NZ_BAAACD010000029.1"/>
</dbReference>
<feature type="chain" id="PRO_5033273751" evidence="10">
    <location>
        <begin position="22"/>
        <end position="335"/>
    </location>
</feature>
<dbReference type="GO" id="GO:0008360">
    <property type="term" value="P:regulation of cell shape"/>
    <property type="evidence" value="ECO:0007669"/>
    <property type="project" value="UniProtKB-KW"/>
</dbReference>
<keyword evidence="6" id="KW-0961">Cell wall biogenesis/degradation</keyword>
<dbReference type="eggNOG" id="COG1686">
    <property type="taxonomic scope" value="Bacteria"/>
</dbReference>
<dbReference type="SUPFAM" id="SSF56601">
    <property type="entry name" value="beta-lactamase/transpeptidase-like"/>
    <property type="match status" value="1"/>
</dbReference>
<evidence type="ECO:0000256" key="8">
    <source>
        <dbReference type="PIRSR" id="PIRSR618044-2"/>
    </source>
</evidence>
<dbReference type="GO" id="GO:0009252">
    <property type="term" value="P:peptidoglycan biosynthetic process"/>
    <property type="evidence" value="ECO:0007669"/>
    <property type="project" value="UniProtKB-KW"/>
</dbReference>
<dbReference type="AlphaFoldDB" id="A0A1I2J8E0"/>
<dbReference type="EMBL" id="FOOE01000001">
    <property type="protein sequence ID" value="SFF50318.1"/>
    <property type="molecule type" value="Genomic_DNA"/>
</dbReference>
<sequence length="335" mass="37430">MKKSIKIISILLIFNILFLGAAPKNSSDNKVKNIKVDARSAIAVDANSKRVLYDKGSHNIMPMASTTKIITSLVAIKYGNLDEEFEISGNASSIRGSKVGYKKGEKIKLRELLYGLMYKSGNDAAIAIAEGVSGSVEEFVKVMNEYAKEIGLMDSSFESPHGLDSNKHYSSAYDLAMATIKAHEEPFFNEITSTKSVDGNEKGFSRSYQNINKILWQIPGANGVKTGYTGNAGKCLVSSVNNGTSDIIIVVLNCPGRWKETEKIYNYTKEKYEYKTPLINENLPKDIKEKKLPFMKDSNITYTINVNEEVLEENKLKGTVRVYENEKEIYLIYVY</sequence>
<dbReference type="Proteomes" id="UP000182135">
    <property type="component" value="Unassembled WGS sequence"/>
</dbReference>
<dbReference type="OrthoDB" id="9791132at2"/>
<comment type="similarity">
    <text evidence="1 9">Belongs to the peptidase S11 family.</text>
</comment>
<evidence type="ECO:0000259" key="11">
    <source>
        <dbReference type="Pfam" id="PF00768"/>
    </source>
</evidence>
<protein>
    <submittedName>
        <fullName evidence="13">D-alanyl-D-alanine carboxypeptidase</fullName>
    </submittedName>
</protein>
<dbReference type="InterPro" id="IPR018044">
    <property type="entry name" value="Peptidase_S11"/>
</dbReference>
<gene>
    <name evidence="12" type="ORF">DBY38_07575</name>
    <name evidence="13" type="ORF">SAMN04487885_101183</name>
</gene>
<feature type="active site" description="Acyl-ester intermediate" evidence="7">
    <location>
        <position position="65"/>
    </location>
</feature>
<reference evidence="13 14" key="1">
    <citation type="submission" date="2016-10" db="EMBL/GenBank/DDBJ databases">
        <authorList>
            <person name="de Groot N.N."/>
        </authorList>
    </citation>
    <scope>NUCLEOTIDE SEQUENCE [LARGE SCALE GENOMIC DNA]</scope>
    <source>
        <strain evidence="13 14">NLAE-zl-G419</strain>
    </source>
</reference>
<dbReference type="Pfam" id="PF00768">
    <property type="entry name" value="Peptidase_S11"/>
    <property type="match status" value="1"/>
</dbReference>
<evidence type="ECO:0000256" key="9">
    <source>
        <dbReference type="RuleBase" id="RU004016"/>
    </source>
</evidence>
<dbReference type="STRING" id="1529.SAMN04487885_101183"/>
<evidence type="ECO:0000256" key="4">
    <source>
        <dbReference type="ARBA" id="ARBA00022960"/>
    </source>
</evidence>
<evidence type="ECO:0000256" key="2">
    <source>
        <dbReference type="ARBA" id="ARBA00022729"/>
    </source>
</evidence>
<evidence type="ECO:0000256" key="5">
    <source>
        <dbReference type="ARBA" id="ARBA00022984"/>
    </source>
</evidence>
<evidence type="ECO:0000256" key="6">
    <source>
        <dbReference type="ARBA" id="ARBA00023316"/>
    </source>
</evidence>
<dbReference type="PANTHER" id="PTHR21581">
    <property type="entry name" value="D-ALANYL-D-ALANINE CARBOXYPEPTIDASE"/>
    <property type="match status" value="1"/>
</dbReference>
<dbReference type="GeneID" id="90544754"/>
<evidence type="ECO:0000313" key="15">
    <source>
        <dbReference type="Proteomes" id="UP000246114"/>
    </source>
</evidence>
<keyword evidence="2 10" id="KW-0732">Signal</keyword>
<feature type="active site" description="Proton acceptor" evidence="7">
    <location>
        <position position="68"/>
    </location>
</feature>
<dbReference type="PANTHER" id="PTHR21581:SF33">
    <property type="entry name" value="D-ALANYL-D-ALANINE CARBOXYPEPTIDASE DACB"/>
    <property type="match status" value="1"/>
</dbReference>
<keyword evidence="5" id="KW-0573">Peptidoglycan synthesis</keyword>